<dbReference type="Gene3D" id="3.40.720.10">
    <property type="entry name" value="Alkaline Phosphatase, subunit A"/>
    <property type="match status" value="2"/>
</dbReference>
<feature type="domain" description="Bacterial phospholipase C C-terminal" evidence="5">
    <location>
        <begin position="628"/>
        <end position="722"/>
    </location>
</feature>
<dbReference type="InterPro" id="IPR017850">
    <property type="entry name" value="Alkaline_phosphatase_core_sf"/>
</dbReference>
<feature type="coiled-coil region" evidence="4">
    <location>
        <begin position="305"/>
        <end position="332"/>
    </location>
</feature>
<dbReference type="GO" id="GO:0016042">
    <property type="term" value="P:lipid catabolic process"/>
    <property type="evidence" value="ECO:0007669"/>
    <property type="project" value="InterPro"/>
</dbReference>
<evidence type="ECO:0000256" key="2">
    <source>
        <dbReference type="ARBA" id="ARBA00012018"/>
    </source>
</evidence>
<comment type="similarity">
    <text evidence="1">Belongs to the bacterial phospholipase C family.</text>
</comment>
<dbReference type="PANTHER" id="PTHR31956:SF1">
    <property type="entry name" value="NON-SPECIFIC PHOSPHOLIPASE C1"/>
    <property type="match status" value="1"/>
</dbReference>
<dbReference type="InterPro" id="IPR017767">
    <property type="entry name" value="PC-PLC"/>
</dbReference>
<dbReference type="NCBIfam" id="TIGR03396">
    <property type="entry name" value="PC_PLC"/>
    <property type="match status" value="1"/>
</dbReference>
<reference evidence="6" key="1">
    <citation type="submission" date="2018-02" db="EMBL/GenBank/DDBJ databases">
        <authorList>
            <person name="Vasarhelyi B.M."/>
            <person name="Deshmukh S."/>
            <person name="Balint B."/>
            <person name="Kukolya J."/>
        </authorList>
    </citation>
    <scope>NUCLEOTIDE SEQUENCE</scope>
    <source>
        <strain evidence="6">KB22</strain>
    </source>
</reference>
<dbReference type="InterPro" id="IPR008475">
    <property type="entry name" value="PLipase_C_C"/>
</dbReference>
<keyword evidence="4" id="KW-0175">Coiled coil</keyword>
<protein>
    <recommendedName>
        <fullName evidence="2">phospholipase C</fullName>
        <ecNumber evidence="2">3.1.4.3</ecNumber>
    </recommendedName>
</protein>
<dbReference type="InterPro" id="IPR006311">
    <property type="entry name" value="TAT_signal"/>
</dbReference>
<dbReference type="Pfam" id="PF05506">
    <property type="entry name" value="PLipase_C_C"/>
    <property type="match status" value="2"/>
</dbReference>
<organism evidence="6 7">
    <name type="scientific">Sphingobacterium hungaricum</name>
    <dbReference type="NCBI Taxonomy" id="2082723"/>
    <lineage>
        <taxon>Bacteria</taxon>
        <taxon>Pseudomonadati</taxon>
        <taxon>Bacteroidota</taxon>
        <taxon>Sphingobacteriia</taxon>
        <taxon>Sphingobacteriales</taxon>
        <taxon>Sphingobacteriaceae</taxon>
        <taxon>Sphingobacterium</taxon>
    </lineage>
</organism>
<dbReference type="AlphaFoldDB" id="A0A928YPA6"/>
<evidence type="ECO:0000256" key="3">
    <source>
        <dbReference type="ARBA" id="ARBA00022801"/>
    </source>
</evidence>
<evidence type="ECO:0000256" key="1">
    <source>
        <dbReference type="ARBA" id="ARBA00009717"/>
    </source>
</evidence>
<evidence type="ECO:0000313" key="7">
    <source>
        <dbReference type="Proteomes" id="UP000616201"/>
    </source>
</evidence>
<gene>
    <name evidence="6" type="ORF">C4F49_04420</name>
</gene>
<comment type="caution">
    <text evidence="6">The sequence shown here is derived from an EMBL/GenBank/DDBJ whole genome shotgun (WGS) entry which is preliminary data.</text>
</comment>
<sequence length="831" mass="95259">MENRRDFIKKAGLLAGSFGLFSQLPASIQKALAINPELGSTFLDAEHVVLLMQENRSFDHSFGTLQGVRGFNDPRAISLPNKNPVWLQSYRDGKTFAPFRLDIKNSKAAWTSDLPHSWENQMAARNNGKHDNWLEAKRSGRKDFNGLPLTLGYYIREDIPFYYALADAFTICDQHFCSSITGTTTNRHFFWTGTCVPEKGAKPLVRNSDTYYNKLAHWKTFPERLEENHISWKVYQNEISLQNDLDGAAEPWLGNFTDNNLEWFANYQVRFKKSHLDFLHKRIAQLPNEILGLENEIKATANKDIQKPQKSLKQKQEQLESYKREVMDFSEEKFNSLSSFQKALHQKAFSTNELDATYHSVETVKIDDQDTIVPKGDVLYQFRKDVQDKKLPTVSWLVAPQNFSDHPSAPMYGAWYVSEVLKILTDKPEVWKKTIFIINYDENDGYFDHVPPFVAPNPKDPDSGKTSSALDYSSEYVFKEQELASGVAENQATEGPVGLGYRVPLLIVSPWSKGGWVNSEVCDITSTLQFLEVFLNKKFNKEIFEENISSWRRKITGDLTSAFRQYQGEKIDLPFFLDRNQQIANINATKELPAPNGFRQFNPNEISDIQQMPLHHPLLPKQEKGIRPSNALAYELYIDGRQQEDSIALSFSASQNFFKEKSLPSPFLVYSGEKHKDGVRSWTFATDIASINYHWPLTDFDNKHYQLKAYGPNGFYRTFLGNDKDPDLSISCQYAIDQKGIPTGNIELKLKNNSVSETIKVAVLTNAYHNFRREEKLAPQQEVSISIDNQSSHNWYDFSVKLPDYPLFERQFAGRVETGNDSKTDPLMGRI</sequence>
<evidence type="ECO:0000313" key="6">
    <source>
        <dbReference type="EMBL" id="MBE8712916.1"/>
    </source>
</evidence>
<feature type="domain" description="Bacterial phospholipase C C-terminal" evidence="5">
    <location>
        <begin position="731"/>
        <end position="815"/>
    </location>
</feature>
<dbReference type="RefSeq" id="WP_196935808.1">
    <property type="nucleotide sequence ID" value="NZ_MU158698.1"/>
</dbReference>
<name>A0A928YPA6_9SPHI</name>
<keyword evidence="3" id="KW-0378">Hydrolase</keyword>
<keyword evidence="7" id="KW-1185">Reference proteome</keyword>
<dbReference type="PROSITE" id="PS51318">
    <property type="entry name" value="TAT"/>
    <property type="match status" value="1"/>
</dbReference>
<proteinExistence type="inferred from homology"/>
<dbReference type="EMBL" id="PRDK01000003">
    <property type="protein sequence ID" value="MBE8712916.1"/>
    <property type="molecule type" value="Genomic_DNA"/>
</dbReference>
<dbReference type="InterPro" id="IPR007312">
    <property type="entry name" value="Phosphoesterase"/>
</dbReference>
<dbReference type="Proteomes" id="UP000616201">
    <property type="component" value="Unassembled WGS sequence"/>
</dbReference>
<dbReference type="PANTHER" id="PTHR31956">
    <property type="entry name" value="NON-SPECIFIC PHOSPHOLIPASE C4-RELATED"/>
    <property type="match status" value="1"/>
</dbReference>
<dbReference type="GO" id="GO:0034480">
    <property type="term" value="F:phosphatidylcholine phospholipase C activity"/>
    <property type="evidence" value="ECO:0007669"/>
    <property type="project" value="UniProtKB-EC"/>
</dbReference>
<dbReference type="EC" id="3.1.4.3" evidence="2"/>
<evidence type="ECO:0000259" key="5">
    <source>
        <dbReference type="Pfam" id="PF05506"/>
    </source>
</evidence>
<dbReference type="Pfam" id="PF04185">
    <property type="entry name" value="Phosphoesterase"/>
    <property type="match status" value="1"/>
</dbReference>
<evidence type="ECO:0000256" key="4">
    <source>
        <dbReference type="SAM" id="Coils"/>
    </source>
</evidence>
<accession>A0A928YPA6</accession>